<evidence type="ECO:0000313" key="1">
    <source>
        <dbReference type="EMBL" id="ATQ67114.1"/>
    </source>
</evidence>
<evidence type="ECO:0000313" key="2">
    <source>
        <dbReference type="Proteomes" id="UP000230709"/>
    </source>
</evidence>
<dbReference type="KEGG" id="mtw:CQW49_03825"/>
<organism evidence="1 2">
    <name type="scientific">Methylosinus trichosporium (strain ATCC 35070 / NCIMB 11131 / UNIQEM 75 / OB3b)</name>
    <dbReference type="NCBI Taxonomy" id="595536"/>
    <lineage>
        <taxon>Bacteria</taxon>
        <taxon>Pseudomonadati</taxon>
        <taxon>Pseudomonadota</taxon>
        <taxon>Alphaproteobacteria</taxon>
        <taxon>Hyphomicrobiales</taxon>
        <taxon>Methylocystaceae</taxon>
        <taxon>Methylosinus</taxon>
    </lineage>
</organism>
<protein>
    <submittedName>
        <fullName evidence="1">Formylmethanofuran dehydrogenase</fullName>
    </submittedName>
</protein>
<keyword evidence="2" id="KW-1185">Reference proteome</keyword>
<dbReference type="STRING" id="595536.GCA_000178815_04396"/>
<sequence length="365" mass="38179">MSNATLDGKSISPEDAYEQAAKILQGANFPLVAGLGADIAGAQAAILLAERLRGAFDHLASRDSLTDLEVLRSAGVFVTTPNEARVRADVVLLVGPGLPGYWPAIFDRLALDKETVHGGRTARKVLWIGPKRNEAKLDGVEIETIPATEAELPGVLAALRARVGGRPVALGGAALKKLDAAAETLKGARFGVAVWASAGLDALVVEMLQGMIAELNATTRFTGVPIGGRADATGVLQASAWMTGFPPRTGFGRGYPEHDTWRFEAARLVESGEADAALWISAYDGEPPPWEEADIPLITLGPPGAAPKRGLFIAVGKPGESYDAVEFAQETSSMVLRRASAPAELPSVAQAIAAISAKFSEDLPC</sequence>
<dbReference type="EMBL" id="CP023737">
    <property type="protein sequence ID" value="ATQ67114.1"/>
    <property type="molecule type" value="Genomic_DNA"/>
</dbReference>
<name>A0A2D2CWQ3_METT3</name>
<reference evidence="2" key="1">
    <citation type="submission" date="2017-10" db="EMBL/GenBank/DDBJ databases">
        <title>Completed PacBio SMRT sequence of Methylosinus trichosporium OB3b reveals presence of a third large plasmid.</title>
        <authorList>
            <person name="Charles T.C."/>
            <person name="Lynch M.D.J."/>
            <person name="Heil J.R."/>
            <person name="Cheng J."/>
        </authorList>
    </citation>
    <scope>NUCLEOTIDE SEQUENCE [LARGE SCALE GENOMIC DNA]</scope>
    <source>
        <strain evidence="2">OB3b</strain>
    </source>
</reference>
<accession>A0A2D2CWQ3</accession>
<dbReference type="AlphaFoldDB" id="A0A2D2CWQ3"/>
<dbReference type="RefSeq" id="WP_003610448.1">
    <property type="nucleotide sequence ID" value="NZ_ADVE02000001.1"/>
</dbReference>
<proteinExistence type="predicted"/>
<gene>
    <name evidence="1" type="ORF">CQW49_03825</name>
</gene>
<dbReference type="Proteomes" id="UP000230709">
    <property type="component" value="Chromosome"/>
</dbReference>